<dbReference type="InterPro" id="IPR038765">
    <property type="entry name" value="Papain-like_cys_pep_sf"/>
</dbReference>
<dbReference type="SUPFAM" id="SSF54001">
    <property type="entry name" value="Cysteine proteinases"/>
    <property type="match status" value="1"/>
</dbReference>
<feature type="region of interest" description="Disordered" evidence="1">
    <location>
        <begin position="542"/>
        <end position="581"/>
    </location>
</feature>
<organism evidence="5 6">
    <name type="scientific">Georgenia daeguensis</name>
    <dbReference type="NCBI Taxonomy" id="908355"/>
    <lineage>
        <taxon>Bacteria</taxon>
        <taxon>Bacillati</taxon>
        <taxon>Actinomycetota</taxon>
        <taxon>Actinomycetes</taxon>
        <taxon>Micrococcales</taxon>
        <taxon>Bogoriellaceae</taxon>
        <taxon>Georgenia</taxon>
    </lineage>
</organism>
<dbReference type="PANTHER" id="PTHR42736:SF1">
    <property type="entry name" value="PROTEIN-GLUTAMINE GAMMA-GLUTAMYLTRANSFERASE"/>
    <property type="match status" value="1"/>
</dbReference>
<feature type="transmembrane region" description="Helical" evidence="2">
    <location>
        <begin position="67"/>
        <end position="92"/>
    </location>
</feature>
<evidence type="ECO:0000313" key="5">
    <source>
        <dbReference type="EMBL" id="GAA4286241.1"/>
    </source>
</evidence>
<evidence type="ECO:0000256" key="1">
    <source>
        <dbReference type="SAM" id="MobiDB-lite"/>
    </source>
</evidence>
<feature type="transmembrane region" description="Helical" evidence="2">
    <location>
        <begin position="176"/>
        <end position="192"/>
    </location>
</feature>
<dbReference type="Pfam" id="PF11992">
    <property type="entry name" value="TgpA_N"/>
    <property type="match status" value="1"/>
</dbReference>
<name>A0ABP8EQQ4_9MICO</name>
<feature type="transmembrane region" description="Helical" evidence="2">
    <location>
        <begin position="586"/>
        <end position="615"/>
    </location>
</feature>
<reference evidence="6" key="1">
    <citation type="journal article" date="2019" name="Int. J. Syst. Evol. Microbiol.">
        <title>The Global Catalogue of Microorganisms (GCM) 10K type strain sequencing project: providing services to taxonomists for standard genome sequencing and annotation.</title>
        <authorList>
            <consortium name="The Broad Institute Genomics Platform"/>
            <consortium name="The Broad Institute Genome Sequencing Center for Infectious Disease"/>
            <person name="Wu L."/>
            <person name="Ma J."/>
        </authorList>
    </citation>
    <scope>NUCLEOTIDE SEQUENCE [LARGE SCALE GENOMIC DNA]</scope>
    <source>
        <strain evidence="6">JCM 17459</strain>
    </source>
</reference>
<protein>
    <submittedName>
        <fullName evidence="5">Transglutaminase-like domain-containing protein</fullName>
    </submittedName>
</protein>
<evidence type="ECO:0000256" key="2">
    <source>
        <dbReference type="SAM" id="Phobius"/>
    </source>
</evidence>
<evidence type="ECO:0000313" key="6">
    <source>
        <dbReference type="Proteomes" id="UP001499841"/>
    </source>
</evidence>
<dbReference type="EMBL" id="BAABBA010000002">
    <property type="protein sequence ID" value="GAA4286241.1"/>
    <property type="molecule type" value="Genomic_DNA"/>
</dbReference>
<dbReference type="RefSeq" id="WP_345037498.1">
    <property type="nucleotide sequence ID" value="NZ_BAABBA010000002.1"/>
</dbReference>
<keyword evidence="2" id="KW-0472">Membrane</keyword>
<feature type="region of interest" description="Disordered" evidence="1">
    <location>
        <begin position="743"/>
        <end position="774"/>
    </location>
</feature>
<evidence type="ECO:0000259" key="3">
    <source>
        <dbReference type="Pfam" id="PF01841"/>
    </source>
</evidence>
<dbReference type="Pfam" id="PF01841">
    <property type="entry name" value="Transglut_core"/>
    <property type="match status" value="1"/>
</dbReference>
<feature type="transmembrane region" description="Helical" evidence="2">
    <location>
        <begin position="151"/>
        <end position="170"/>
    </location>
</feature>
<dbReference type="PANTHER" id="PTHR42736">
    <property type="entry name" value="PROTEIN-GLUTAMINE GAMMA-GLUTAMYLTRANSFERASE"/>
    <property type="match status" value="1"/>
</dbReference>
<feature type="transmembrane region" description="Helical" evidence="2">
    <location>
        <begin position="12"/>
        <end position="31"/>
    </location>
</feature>
<keyword evidence="2" id="KW-0812">Transmembrane</keyword>
<dbReference type="Gene3D" id="3.10.620.30">
    <property type="match status" value="1"/>
</dbReference>
<feature type="domain" description="Transglutaminase-like" evidence="3">
    <location>
        <begin position="412"/>
        <end position="531"/>
    </location>
</feature>
<dbReference type="Proteomes" id="UP001499841">
    <property type="component" value="Unassembled WGS sequence"/>
</dbReference>
<feature type="region of interest" description="Disordered" evidence="1">
    <location>
        <begin position="670"/>
        <end position="689"/>
    </location>
</feature>
<feature type="domain" description="Protein-glutamine gamma-glutamyltransferase TgpA N-terminal" evidence="4">
    <location>
        <begin position="22"/>
        <end position="384"/>
    </location>
</feature>
<proteinExistence type="predicted"/>
<feature type="transmembrane region" description="Helical" evidence="2">
    <location>
        <begin position="125"/>
        <end position="144"/>
    </location>
</feature>
<comment type="caution">
    <text evidence="5">The sequence shown here is derived from an EMBL/GenBank/DDBJ whole genome shotgun (WGS) entry which is preliminary data.</text>
</comment>
<dbReference type="InterPro" id="IPR002931">
    <property type="entry name" value="Transglutaminase-like"/>
</dbReference>
<keyword evidence="6" id="KW-1185">Reference proteome</keyword>
<keyword evidence="2" id="KW-1133">Transmembrane helix</keyword>
<feature type="transmembrane region" description="Helical" evidence="2">
    <location>
        <begin position="37"/>
        <end position="60"/>
    </location>
</feature>
<evidence type="ECO:0000259" key="4">
    <source>
        <dbReference type="Pfam" id="PF11992"/>
    </source>
</evidence>
<dbReference type="InterPro" id="IPR021878">
    <property type="entry name" value="TgpA_N"/>
</dbReference>
<dbReference type="InterPro" id="IPR052901">
    <property type="entry name" value="Bact_TGase-like"/>
</dbReference>
<feature type="compositionally biased region" description="Pro residues" evidence="1">
    <location>
        <begin position="555"/>
        <end position="568"/>
    </location>
</feature>
<feature type="compositionally biased region" description="Low complexity" evidence="1">
    <location>
        <begin position="544"/>
        <end position="554"/>
    </location>
</feature>
<sequence length="774" mass="81015">MIPAVKEVLARRGVDVAVLSFLVLAALVPFLPVFGTALLVAAVLGGVLLGAAVAVVGAALRWGVLQVLAALAVVLVLLSALGAPTTALAGIVPTPETIGAVGRGVVTSWKDIVTVLPPLGGSGNLLTAPYLLALVATCVSVTVAVRTRRPVWALVPPALVLVVAILLGTADVTTSVPLGLLLAAAGLVWASWRTGRMHAGRLPGVVALVAVGAVVGGAAGVLAAPADRFVLRERIEPPPDLHDYPSPLAGFREYVKDHREEPVLTVEGLPAGAQVRVATLDAYDGTAWAVADPAQSGSGEYLRIGERIEPEPTDGLHEVSVTVGEYAGVWVPVLGTPYDVDFTGAGAEDLSRSFFFNRSTGTGLTTAGLAAGDTYEVLAAVPERPTNTELEGAPLADVPLPEVTVPDVVTTVAAALTADASTSIARIQAVEQGLQAGYFSHGLEGETPSLPGHGAARLDSLLGGEDPMVGDEEQYAAAMGLILRSMSIPARVVMGFEAPAAADGAVELTGDDVTAWVEVPFEGHGWVPFYPTPDEDRIWQEESPLPQNRPQPQVLQPPPPAQEPPDAPPSDRQDVEIDDEEEKEDAVFPVALLVAAAAVGVLLLLLAPLLVILAVKLRRRRRRRTRGTPSARVAGGWAEIVDAATDLGVEVSRTATRSQAAGEMVAALAAPGEATRRQRRTAPVDASAARATELARRADAGTFGPAEPGEEHVTTYWGEVEATLARLRTAVGRRRWWRSRVSTRSLRRTRRRDPRTTAAARNSDSAGPAPRRKD</sequence>
<gene>
    <name evidence="5" type="ORF">GCM10022262_06000</name>
</gene>
<accession>A0ABP8EQQ4</accession>
<feature type="transmembrane region" description="Helical" evidence="2">
    <location>
        <begin position="204"/>
        <end position="224"/>
    </location>
</feature>